<gene>
    <name evidence="4" type="primary">ap5z1</name>
</gene>
<organism evidence="4 5">
    <name type="scientific">Salarias fasciatus</name>
    <name type="common">Jewelled blenny</name>
    <name type="synonym">Blennius fasciatus</name>
    <dbReference type="NCBI Taxonomy" id="181472"/>
    <lineage>
        <taxon>Eukaryota</taxon>
        <taxon>Metazoa</taxon>
        <taxon>Chordata</taxon>
        <taxon>Craniata</taxon>
        <taxon>Vertebrata</taxon>
        <taxon>Euteleostomi</taxon>
        <taxon>Actinopterygii</taxon>
        <taxon>Neopterygii</taxon>
        <taxon>Teleostei</taxon>
        <taxon>Neoteleostei</taxon>
        <taxon>Acanthomorphata</taxon>
        <taxon>Ovalentaria</taxon>
        <taxon>Blenniimorphae</taxon>
        <taxon>Blenniiformes</taxon>
        <taxon>Blennioidei</taxon>
        <taxon>Blenniidae</taxon>
        <taxon>Salariinae</taxon>
        <taxon>Salarias</taxon>
    </lineage>
</organism>
<reference evidence="4" key="1">
    <citation type="submission" date="2019-06" db="EMBL/GenBank/DDBJ databases">
        <authorList>
            <consortium name="Wellcome Sanger Institute Data Sharing"/>
        </authorList>
    </citation>
    <scope>NUCLEOTIDE SEQUENCE [LARGE SCALE GENOMIC DNA]</scope>
</reference>
<dbReference type="InterPro" id="IPR056856">
    <property type="entry name" value="TPR_AP5Z1_C"/>
</dbReference>
<evidence type="ECO:0000259" key="1">
    <source>
        <dbReference type="Pfam" id="PF14764"/>
    </source>
</evidence>
<feature type="domain" description="AP-5 complex subunit zeta-1 C-terminal TPR" evidence="3">
    <location>
        <begin position="295"/>
        <end position="635"/>
    </location>
</feature>
<dbReference type="Pfam" id="PF14764">
    <property type="entry name" value="SPG48"/>
    <property type="match status" value="1"/>
</dbReference>
<dbReference type="InterPro" id="IPR056857">
    <property type="entry name" value="TPR_AP5Z1_N"/>
</dbReference>
<dbReference type="GO" id="GO:0044599">
    <property type="term" value="C:AP-5 adaptor complex"/>
    <property type="evidence" value="ECO:0007669"/>
    <property type="project" value="InterPro"/>
</dbReference>
<evidence type="ECO:0000259" key="3">
    <source>
        <dbReference type="Pfam" id="PF25154"/>
    </source>
</evidence>
<keyword evidence="5" id="KW-1185">Reference proteome</keyword>
<evidence type="ECO:0000313" key="5">
    <source>
        <dbReference type="Proteomes" id="UP000472267"/>
    </source>
</evidence>
<evidence type="ECO:0000259" key="2">
    <source>
        <dbReference type="Pfam" id="PF25153"/>
    </source>
</evidence>
<dbReference type="Pfam" id="PF25153">
    <property type="entry name" value="TPR_AP5Z1"/>
    <property type="match status" value="1"/>
</dbReference>
<reference evidence="4" key="3">
    <citation type="submission" date="2025-09" db="UniProtKB">
        <authorList>
            <consortium name="Ensembl"/>
        </authorList>
    </citation>
    <scope>IDENTIFICATION</scope>
</reference>
<dbReference type="Pfam" id="PF25154">
    <property type="entry name" value="TPR_AP5Z1_C"/>
    <property type="match status" value="1"/>
</dbReference>
<accession>A0A672I743</accession>
<reference evidence="4" key="2">
    <citation type="submission" date="2025-08" db="UniProtKB">
        <authorList>
            <consortium name="Ensembl"/>
        </authorList>
    </citation>
    <scope>IDENTIFICATION</scope>
</reference>
<feature type="domain" description="AP-5 complex subunit zeta-1 N-terminal TPR" evidence="2">
    <location>
        <begin position="2"/>
        <end position="125"/>
    </location>
</feature>
<dbReference type="Proteomes" id="UP000472267">
    <property type="component" value="Chromosome 4"/>
</dbReference>
<dbReference type="PANTHER" id="PTHR46488:SF1">
    <property type="entry name" value="AP-5 COMPLEX SUBUNIT ZETA-1"/>
    <property type="match status" value="1"/>
</dbReference>
<feature type="domain" description="AP-5 complex subunit zeta-1 ARM repeats" evidence="1">
    <location>
        <begin position="166"/>
        <end position="283"/>
    </location>
</feature>
<evidence type="ECO:0000313" key="4">
    <source>
        <dbReference type="Ensembl" id="ENSSFAP00005037418.1"/>
    </source>
</evidence>
<sequence>MLTLPIINTILTHSPDCLTEDQVTLLSKKLVDWLRYASIVQGGGASSGGFFTGPRSRQPVPIAELDGTVSGDFFTVLCVGQGFTEDQWMNVYSFSMLRHWLLTYHSVSSDDRSEVDGSVVSMVSATSSSSRLLPPKERLREKAFQYCQRLIEQSDRKAHKRTDTELQKACLVEAVCILDCVCVEDASLVYRTFPCIKALFGRLSSDLSFARVLIPIAQFYLNHGEMAAVDCDGVWMLVFGRYPGELFNDPFLAHEFLRFLRLNLDSVQLRVPQYIRSFPNLLKFLAWDSPAVVDDFVDLLPSLVTPGTAVELLHSLLDLPCLTATLVLQLRSVSLPIAEPSGRGVRLQDAFRNPSLRGLFLFLLRGEAGSGDTIDRLSTLHELLAEAADWPRVVHCAQVVPVLFSFLIKMHSVNPKSRSAAVFHPRSRGSLFFPSLFVCRVFSCHLLRLCKRRPSLVVDQSHELLEFAGATANVYSKEEIFTHVVWVLGEYLSVSCDSRCSVSLITSCFEALEAVLFEITSSAPSPGNICPAPKVITTLMSALAKLASRSHDLIPRVSLFLSKLRTAARSGSVAWCADEEDLVSVVTRGEELWSLLKAPGVAQSVLTPPAHINAPQWHRDTNVASPLQLRALTSLTHSQ</sequence>
<evidence type="ECO:0008006" key="6">
    <source>
        <dbReference type="Google" id="ProtNLM"/>
    </source>
</evidence>
<dbReference type="PANTHER" id="PTHR46488">
    <property type="entry name" value="AP-5 COMPLEX SUBUNIT ZETA-1"/>
    <property type="match status" value="1"/>
</dbReference>
<protein>
    <recommendedName>
        <fullName evidence="6">Adaptor related protein complex 5 subunit zeta 1</fullName>
    </recommendedName>
</protein>
<proteinExistence type="predicted"/>
<dbReference type="AlphaFoldDB" id="A0A672I743"/>
<dbReference type="InterPro" id="IPR028222">
    <property type="entry name" value="AP5Z1"/>
</dbReference>
<dbReference type="InterPro" id="IPR055450">
    <property type="entry name" value="AP5Z1_ARM"/>
</dbReference>
<name>A0A672I743_SALFA</name>
<dbReference type="Ensembl" id="ENSSFAT00005038814.1">
    <property type="protein sequence ID" value="ENSSFAP00005037418.1"/>
    <property type="gene ID" value="ENSSFAG00005018785.1"/>
</dbReference>